<sequence length="42" mass="4356">MREVISIATMFLLLAAAGMKVPAQDAAKTCKATTLAAIFSPC</sequence>
<dbReference type="RefSeq" id="WP_281260459.1">
    <property type="nucleotide sequence ID" value="NZ_PVEP01000007.1"/>
</dbReference>
<organism evidence="1 2">
    <name type="scientific">Albidovulum denitrificans</name>
    <dbReference type="NCBI Taxonomy" id="404881"/>
    <lineage>
        <taxon>Bacteria</taxon>
        <taxon>Pseudomonadati</taxon>
        <taxon>Pseudomonadota</taxon>
        <taxon>Alphaproteobacteria</taxon>
        <taxon>Rhodobacterales</taxon>
        <taxon>Paracoccaceae</taxon>
        <taxon>Albidovulum</taxon>
    </lineage>
</organism>
<accession>A0A2S8S4R6</accession>
<dbReference type="Proteomes" id="UP000238338">
    <property type="component" value="Unassembled WGS sequence"/>
</dbReference>
<evidence type="ECO:0000313" key="1">
    <source>
        <dbReference type="EMBL" id="PQV55801.1"/>
    </source>
</evidence>
<protein>
    <submittedName>
        <fullName evidence="1">Uncharacterized protein</fullName>
    </submittedName>
</protein>
<dbReference type="AlphaFoldDB" id="A0A2S8S4R6"/>
<reference evidence="1 2" key="1">
    <citation type="submission" date="2018-02" db="EMBL/GenBank/DDBJ databases">
        <title>Genomic Encyclopedia of Archaeal and Bacterial Type Strains, Phase II (KMG-II): from individual species to whole genera.</title>
        <authorList>
            <person name="Goeker M."/>
        </authorList>
    </citation>
    <scope>NUCLEOTIDE SEQUENCE [LARGE SCALE GENOMIC DNA]</scope>
    <source>
        <strain evidence="1 2">DSM 18921</strain>
    </source>
</reference>
<proteinExistence type="predicted"/>
<name>A0A2S8S4R6_9RHOB</name>
<gene>
    <name evidence="1" type="ORF">LX70_03124</name>
</gene>
<keyword evidence="2" id="KW-1185">Reference proteome</keyword>
<evidence type="ECO:0000313" key="2">
    <source>
        <dbReference type="Proteomes" id="UP000238338"/>
    </source>
</evidence>
<dbReference type="EMBL" id="PVEP01000007">
    <property type="protein sequence ID" value="PQV55801.1"/>
    <property type="molecule type" value="Genomic_DNA"/>
</dbReference>
<comment type="caution">
    <text evidence="1">The sequence shown here is derived from an EMBL/GenBank/DDBJ whole genome shotgun (WGS) entry which is preliminary data.</text>
</comment>